<accession>A0A7W6JZM9</accession>
<keyword evidence="1" id="KW-0812">Transmembrane</keyword>
<feature type="transmembrane region" description="Helical" evidence="1">
    <location>
        <begin position="222"/>
        <end position="243"/>
    </location>
</feature>
<feature type="domain" description="Heparan-alpha-glucosaminide N-acetyltransferase catalytic" evidence="2">
    <location>
        <begin position="11"/>
        <end position="230"/>
    </location>
</feature>
<reference evidence="3 4" key="1">
    <citation type="submission" date="2020-08" db="EMBL/GenBank/DDBJ databases">
        <title>Genomic Encyclopedia of Type Strains, Phase IV (KMG-IV): sequencing the most valuable type-strain genomes for metagenomic binning, comparative biology and taxonomic classification.</title>
        <authorList>
            <person name="Goeker M."/>
        </authorList>
    </citation>
    <scope>NUCLEOTIDE SEQUENCE [LARGE SCALE GENOMIC DNA]</scope>
    <source>
        <strain evidence="3 4">DSM 26385</strain>
    </source>
</reference>
<evidence type="ECO:0000313" key="3">
    <source>
        <dbReference type="EMBL" id="MBB4102477.1"/>
    </source>
</evidence>
<keyword evidence="1" id="KW-0472">Membrane</keyword>
<gene>
    <name evidence="3" type="ORF">GGQ66_001012</name>
</gene>
<dbReference type="Proteomes" id="UP000584824">
    <property type="component" value="Unassembled WGS sequence"/>
</dbReference>
<organism evidence="3 4">
    <name type="scientific">Allorhizobium borbori</name>
    <dbReference type="NCBI Taxonomy" id="485907"/>
    <lineage>
        <taxon>Bacteria</taxon>
        <taxon>Pseudomonadati</taxon>
        <taxon>Pseudomonadota</taxon>
        <taxon>Alphaproteobacteria</taxon>
        <taxon>Hyphomicrobiales</taxon>
        <taxon>Rhizobiaceae</taxon>
        <taxon>Rhizobium/Agrobacterium group</taxon>
        <taxon>Allorhizobium</taxon>
    </lineage>
</organism>
<comment type="caution">
    <text evidence="3">The sequence shown here is derived from an EMBL/GenBank/DDBJ whole genome shotgun (WGS) entry which is preliminary data.</text>
</comment>
<dbReference type="InterPro" id="IPR012429">
    <property type="entry name" value="HGSNAT_cat"/>
</dbReference>
<evidence type="ECO:0000256" key="1">
    <source>
        <dbReference type="SAM" id="Phobius"/>
    </source>
</evidence>
<evidence type="ECO:0000259" key="2">
    <source>
        <dbReference type="Pfam" id="PF07786"/>
    </source>
</evidence>
<feature type="transmembrane region" description="Helical" evidence="1">
    <location>
        <begin position="53"/>
        <end position="75"/>
    </location>
</feature>
<keyword evidence="4" id="KW-1185">Reference proteome</keyword>
<dbReference type="AlphaFoldDB" id="A0A7W6JZM9"/>
<proteinExistence type="predicted"/>
<feature type="transmembrane region" description="Helical" evidence="1">
    <location>
        <begin position="133"/>
        <end position="150"/>
    </location>
</feature>
<protein>
    <submittedName>
        <fullName evidence="3">Putative membrane protein</fullName>
    </submittedName>
</protein>
<evidence type="ECO:0000313" key="4">
    <source>
        <dbReference type="Proteomes" id="UP000584824"/>
    </source>
</evidence>
<feature type="transmembrane region" description="Helical" evidence="1">
    <location>
        <begin position="87"/>
        <end position="104"/>
    </location>
</feature>
<keyword evidence="1" id="KW-1133">Transmembrane helix</keyword>
<dbReference type="Pfam" id="PF07786">
    <property type="entry name" value="HGSNAT_cat"/>
    <property type="match status" value="1"/>
</dbReference>
<sequence length="317" mass="34396">MSGTEIQASRRIPLPDAARGLALLAMASYHFTWDLEFFGYLEPGTATQGLWKLYARGIASSFLFLVGFSLVLAHIHGVRWRSFGKRLGMVAASALAITAVTSFAFPGAAIYFGILHAIAVSSLIGLAFLRLSVIVTLIAAVAAIAAPLYLRSPAFDGFWLLWLGLAETPQRSNDYVPLLPWIAPVLIGIAAARLSIRFGFLEKMAEWRNMPRLLMLAGRHSLLFYLVHQPVLIAVVYLASLVYPAPKPDPVQSYLGSCQISCTQGGNEAAFCTRFCGCTLDKLGEQDLLTPFLEGKINPNEDERIGGIAESCSSVAE</sequence>
<name>A0A7W6JZM9_9HYPH</name>
<dbReference type="EMBL" id="JACIDU010000003">
    <property type="protein sequence ID" value="MBB4102477.1"/>
    <property type="molecule type" value="Genomic_DNA"/>
</dbReference>
<dbReference type="RefSeq" id="WP_183790075.1">
    <property type="nucleotide sequence ID" value="NZ_JACIDU010000003.1"/>
</dbReference>
<feature type="transmembrane region" description="Helical" evidence="1">
    <location>
        <begin position="181"/>
        <end position="201"/>
    </location>
</feature>